<evidence type="ECO:0000313" key="1">
    <source>
        <dbReference type="EMBL" id="ARU45351.1"/>
    </source>
</evidence>
<gene>
    <name evidence="1" type="ORF">CBE74_01220</name>
</gene>
<reference evidence="1" key="2">
    <citation type="submission" date="2017-05" db="EMBL/GenBank/DDBJ databases">
        <authorList>
            <person name="Oliveira G."/>
            <person name="Souza T."/>
            <person name="Jamal S."/>
            <person name="Jaiswal A."/>
            <person name="Lima A."/>
            <person name="Gomide A."/>
            <person name="FIgueiredo H."/>
            <person name="Vasco V."/>
        </authorList>
    </citation>
    <scope>NUCLEOTIDE SEQUENCE</scope>
    <source>
        <strain evidence="1">PO100/5</strain>
    </source>
</reference>
<reference evidence="1" key="3">
    <citation type="journal article" date="2020" name="Antonie Van Leeuwenhoek">
        <title>Phylogenomic characterisation of a novel corynebacterial species pathogenic to animals.</title>
        <authorList>
            <person name="Moller J."/>
            <person name="Musella L."/>
            <person name="Melnikov V."/>
            <person name="Geissdorfer W."/>
            <person name="Burkovski A."/>
            <person name="Sangal V."/>
        </authorList>
    </citation>
    <scope>NUCLEOTIDE SEQUENCE</scope>
    <source>
        <strain evidence="1">PO100/5</strain>
    </source>
</reference>
<proteinExistence type="predicted"/>
<protein>
    <submittedName>
        <fullName evidence="1">Uncharacterized protein</fullName>
    </submittedName>
</protein>
<name>A0A7Y4LIK2_9CORY</name>
<reference evidence="1" key="1">
    <citation type="journal article" date="2014" name="BMC Vet. Res.">
        <title>First report of Corynebacterium pseudotuberculosis from caseous lymphadenitis lesions in Black Alentejano pig (Sus scrofa domesticus).</title>
        <authorList>
            <person name="Oliveira M."/>
            <person name="Barroco C."/>
            <person name="Mottola C."/>
            <person name="Santos R."/>
            <person name="Lemsaddek A."/>
            <person name="Tavares L."/>
            <person name="Semedo-Lemsaddek T."/>
        </authorList>
    </citation>
    <scope>NUCLEOTIDE SEQUENCE [LARGE SCALE GENOMIC DNA]</scope>
    <source>
        <strain evidence="1">PO100/5</strain>
    </source>
</reference>
<organism evidence="1">
    <name type="scientific">Corynebacterium silvaticum</name>
    <dbReference type="NCBI Taxonomy" id="2320431"/>
    <lineage>
        <taxon>Bacteria</taxon>
        <taxon>Bacillati</taxon>
        <taxon>Actinomycetota</taxon>
        <taxon>Actinomycetes</taxon>
        <taxon>Mycobacteriales</taxon>
        <taxon>Corynebacteriaceae</taxon>
        <taxon>Corynebacterium</taxon>
    </lineage>
</organism>
<reference evidence="1" key="5">
    <citation type="journal article" date="2020" name="PLoS ONE">
        <title>Taxonomic classification of strain PO100/5 shows a broader geographic distribution and genetic markers of the recently described Corynebacterium silvaticum.</title>
        <authorList>
            <person name="Viana M.V.C."/>
            <person name="Profeta R."/>
            <person name="da Silva A.L."/>
            <person name="Hurtado R."/>
            <person name="Cerqueira J.C."/>
            <person name="Ribeiro B.F.S."/>
            <person name="Almeida M.O."/>
            <person name="Morais-Rodrigues F."/>
            <person name="Soares S.C."/>
            <person name="Oliveira M."/>
            <person name="Tavares L."/>
            <person name="Figueiredo H."/>
            <person name="Wattam A.R."/>
            <person name="Barh D."/>
            <person name="Ghosh P."/>
            <person name="Silva A."/>
            <person name="Azevedo V."/>
        </authorList>
    </citation>
    <scope>NUCLEOTIDE SEQUENCE</scope>
    <source>
        <strain evidence="1">PO100/5</strain>
    </source>
</reference>
<dbReference type="KEGG" id="csil:CBE74_01220"/>
<sequence>MYFKAACFAFQQRGFHILVHACIFIHIIGVTHKREILLIGLDTYGLGMSGRQCNYAMAPITGSLVARAFAAKAVTLAS</sequence>
<accession>A0A7Y4LIK2</accession>
<reference evidence="1" key="4">
    <citation type="journal article" date="2020" name="Int. J. Syst. Evol. Microbiol.">
        <title>Corynebacterium silvaticum sp. nov., a unique group of NTTB corynebacteria in wild boar and roe deer.</title>
        <authorList>
            <person name="Dangel A."/>
            <person name="Berger A."/>
            <person name="Rau J."/>
            <person name="Eisenberg T."/>
            <person name="Kampfer P."/>
            <person name="Margos G."/>
            <person name="Contzen M."/>
            <person name="Busse H.J."/>
            <person name="Konrad R."/>
            <person name="Peters M."/>
            <person name="Sting R."/>
            <person name="Sing A."/>
        </authorList>
    </citation>
    <scope>NUCLEOTIDE SEQUENCE</scope>
    <source>
        <strain evidence="1">PO100/5</strain>
    </source>
</reference>
<dbReference type="EMBL" id="CP021417">
    <property type="protein sequence ID" value="ARU45351.1"/>
    <property type="molecule type" value="Genomic_DNA"/>
</dbReference>
<dbReference type="AlphaFoldDB" id="A0A7Y4LIK2"/>